<dbReference type="Proteomes" id="UP000823872">
    <property type="component" value="Chromosome C1"/>
</dbReference>
<evidence type="ECO:0000256" key="9">
    <source>
        <dbReference type="RuleBase" id="RU000688"/>
    </source>
</evidence>
<dbReference type="InterPro" id="IPR017452">
    <property type="entry name" value="GPCR_Rhodpsn_7TM"/>
</dbReference>
<proteinExistence type="inferred from homology"/>
<keyword evidence="4 9" id="KW-0297">G-protein coupled receptor</keyword>
<evidence type="ECO:0000256" key="10">
    <source>
        <dbReference type="SAM" id="MobiDB-lite"/>
    </source>
</evidence>
<keyword evidence="14" id="KW-1185">Reference proteome</keyword>
<feature type="transmembrane region" description="Helical" evidence="11">
    <location>
        <begin position="138"/>
        <end position="159"/>
    </location>
</feature>
<evidence type="ECO:0000256" key="5">
    <source>
        <dbReference type="ARBA" id="ARBA00023136"/>
    </source>
</evidence>
<keyword evidence="6 9" id="KW-0675">Receptor</keyword>
<protein>
    <recommendedName>
        <fullName evidence="12">G-protein coupled receptors family 1 profile domain-containing protein</fullName>
    </recommendedName>
</protein>
<evidence type="ECO:0000256" key="8">
    <source>
        <dbReference type="ARBA" id="ARBA00023224"/>
    </source>
</evidence>
<feature type="domain" description="G-protein coupled receptors family 1 profile" evidence="12">
    <location>
        <begin position="150"/>
        <end position="396"/>
    </location>
</feature>
<feature type="transmembrane region" description="Helical" evidence="11">
    <location>
        <begin position="333"/>
        <end position="361"/>
    </location>
</feature>
<sequence>MQAVPPPRVRGALGPHPALSSRLLHRGPELWSGCHKPEAEAAGPRRTWTREGGRLPASCTEMGPHPLERLQKRNHSLGAAEQRAAQPESPRPQPSQMGEAGAPAAAAAAVPVPVPANGSGSEGCSTERSVLSQAATSVSIYVILAMGLPLNGLGLWVFWCRLRRWTETRVYMANLVAADCLLLLSLPGVLHTLGQAAGAQEGVLCRVVQSFYYVNTYMSICLITAIATDRYAALRFPLRSRAWRSPRQAALTCLALWLLVCGAVALPASWLRAGEGFCFGRGRTRGPGTLAFSLLLFLLPLLVLGFCSWQVLRHLTRKRARSPPQEAAHILRALHVVAANLATFLLCFLPLHVALLATLVARWTDAACPTLQAVAAFVQVTSRVANANCCLDAVSYYFVAKEFQEEVGAVLSTSRPFRGRMRGAPTRDHPDRAVRAWADEDNSAGEAPRVAGQRVARGAPGPPEATPPPSAACARSSLTAHV</sequence>
<feature type="transmembrane region" description="Helical" evidence="11">
    <location>
        <begin position="210"/>
        <end position="228"/>
    </location>
</feature>
<dbReference type="PROSITE" id="PS00237">
    <property type="entry name" value="G_PROTEIN_RECEP_F1_1"/>
    <property type="match status" value="1"/>
</dbReference>
<keyword evidence="7" id="KW-0325">Glycoprotein</keyword>
<keyword evidence="5 11" id="KW-0472">Membrane</keyword>
<evidence type="ECO:0000256" key="7">
    <source>
        <dbReference type="ARBA" id="ARBA00023180"/>
    </source>
</evidence>
<evidence type="ECO:0000256" key="11">
    <source>
        <dbReference type="SAM" id="Phobius"/>
    </source>
</evidence>
<feature type="transmembrane region" description="Helical" evidence="11">
    <location>
        <begin position="249"/>
        <end position="270"/>
    </location>
</feature>
<feature type="region of interest" description="Disordered" evidence="10">
    <location>
        <begin position="438"/>
        <end position="482"/>
    </location>
</feature>
<dbReference type="PROSITE" id="PS50262">
    <property type="entry name" value="G_PROTEIN_RECEP_F1_2"/>
    <property type="match status" value="1"/>
</dbReference>
<evidence type="ECO:0000256" key="4">
    <source>
        <dbReference type="ARBA" id="ARBA00023040"/>
    </source>
</evidence>
<dbReference type="PRINTS" id="PR00237">
    <property type="entry name" value="GPCRRHODOPSN"/>
</dbReference>
<name>A0ABI7XCP0_FELCA</name>
<feature type="transmembrane region" description="Helical" evidence="11">
    <location>
        <begin position="290"/>
        <end position="312"/>
    </location>
</feature>
<dbReference type="InterPro" id="IPR000276">
    <property type="entry name" value="GPCR_Rhodpsn"/>
</dbReference>
<feature type="compositionally biased region" description="Pro residues" evidence="10">
    <location>
        <begin position="460"/>
        <end position="470"/>
    </location>
</feature>
<organism evidence="13 14">
    <name type="scientific">Felis catus</name>
    <name type="common">Cat</name>
    <name type="synonym">Felis silvestris catus</name>
    <dbReference type="NCBI Taxonomy" id="9685"/>
    <lineage>
        <taxon>Eukaryota</taxon>
        <taxon>Metazoa</taxon>
        <taxon>Chordata</taxon>
        <taxon>Craniata</taxon>
        <taxon>Vertebrata</taxon>
        <taxon>Euteleostomi</taxon>
        <taxon>Mammalia</taxon>
        <taxon>Eutheria</taxon>
        <taxon>Laurasiatheria</taxon>
        <taxon>Carnivora</taxon>
        <taxon>Feliformia</taxon>
        <taxon>Felidae</taxon>
        <taxon>Felinae</taxon>
        <taxon>Felis</taxon>
    </lineage>
</organism>
<accession>A0ABI7XCP0</accession>
<gene>
    <name evidence="13" type="primary">COX10</name>
</gene>
<reference evidence="13" key="2">
    <citation type="submission" date="2025-08" db="UniProtKB">
        <authorList>
            <consortium name="Ensembl"/>
        </authorList>
    </citation>
    <scope>IDENTIFICATION</scope>
    <source>
        <strain evidence="13">breed Abyssinian</strain>
    </source>
</reference>
<evidence type="ECO:0000256" key="6">
    <source>
        <dbReference type="ARBA" id="ARBA00023170"/>
    </source>
</evidence>
<reference evidence="13" key="3">
    <citation type="submission" date="2025-09" db="UniProtKB">
        <authorList>
            <consortium name="Ensembl"/>
        </authorList>
    </citation>
    <scope>IDENTIFICATION</scope>
    <source>
        <strain evidence="13">breed Abyssinian</strain>
    </source>
</reference>
<keyword evidence="3 11" id="KW-1133">Transmembrane helix</keyword>
<comment type="subcellular location">
    <subcellularLocation>
        <location evidence="1">Membrane</location>
        <topology evidence="1">Multi-pass membrane protein</topology>
    </subcellularLocation>
</comment>
<feature type="region of interest" description="Disordered" evidence="10">
    <location>
        <begin position="77"/>
        <end position="106"/>
    </location>
</feature>
<dbReference type="Ensembl" id="ENSFCTT00005030530.1">
    <property type="protein sequence ID" value="ENSFCTP00005020014.1"/>
    <property type="gene ID" value="ENSFCTG00005010913.1"/>
</dbReference>
<evidence type="ECO:0000256" key="1">
    <source>
        <dbReference type="ARBA" id="ARBA00004141"/>
    </source>
</evidence>
<keyword evidence="2 9" id="KW-0812">Transmembrane</keyword>
<dbReference type="Gene3D" id="1.20.1070.10">
    <property type="entry name" value="Rhodopsin 7-helix transmembrane proteins"/>
    <property type="match status" value="1"/>
</dbReference>
<dbReference type="PANTHER" id="PTHR24232:SF103">
    <property type="entry name" value="G-PROTEIN COUPLED RECEPTORS FAMILY 1 PROFILE DOMAIN-CONTAINING PROTEIN"/>
    <property type="match status" value="1"/>
</dbReference>
<dbReference type="GeneTree" id="ENSGT01040000240444"/>
<keyword evidence="8 9" id="KW-0807">Transducer</keyword>
<feature type="transmembrane region" description="Helical" evidence="11">
    <location>
        <begin position="171"/>
        <end position="190"/>
    </location>
</feature>
<evidence type="ECO:0000259" key="12">
    <source>
        <dbReference type="PROSITE" id="PS50262"/>
    </source>
</evidence>
<feature type="region of interest" description="Disordered" evidence="10">
    <location>
        <begin position="1"/>
        <end position="65"/>
    </location>
</feature>
<evidence type="ECO:0000313" key="13">
    <source>
        <dbReference type="Ensembl" id="ENSFCTP00005020014.1"/>
    </source>
</evidence>
<comment type="similarity">
    <text evidence="9">Belongs to the G-protein coupled receptor 1 family.</text>
</comment>
<reference evidence="13 14" key="1">
    <citation type="submission" date="2021-02" db="EMBL/GenBank/DDBJ databases">
        <title>Safari Cat Assemblies.</title>
        <authorList>
            <person name="Bredemeyer K.R."/>
            <person name="Murphy W.J."/>
        </authorList>
    </citation>
    <scope>NUCLEOTIDE SEQUENCE [LARGE SCALE GENOMIC DNA]</scope>
</reference>
<evidence type="ECO:0000313" key="14">
    <source>
        <dbReference type="Proteomes" id="UP000823872"/>
    </source>
</evidence>
<dbReference type="PANTHER" id="PTHR24232">
    <property type="entry name" value="G-PROTEIN COUPLED RECEPTOR"/>
    <property type="match status" value="1"/>
</dbReference>
<dbReference type="SUPFAM" id="SSF81321">
    <property type="entry name" value="Family A G protein-coupled receptor-like"/>
    <property type="match status" value="1"/>
</dbReference>
<dbReference type="Pfam" id="PF00001">
    <property type="entry name" value="7tm_1"/>
    <property type="match status" value="1"/>
</dbReference>
<evidence type="ECO:0000256" key="2">
    <source>
        <dbReference type="ARBA" id="ARBA00022692"/>
    </source>
</evidence>
<evidence type="ECO:0000256" key="3">
    <source>
        <dbReference type="ARBA" id="ARBA00022989"/>
    </source>
</evidence>